<dbReference type="InterPro" id="IPR036388">
    <property type="entry name" value="WH-like_DNA-bd_sf"/>
</dbReference>
<accession>A0A0R3RBC4</accession>
<keyword evidence="2" id="KW-0238">DNA-binding</keyword>
<dbReference type="Pfam" id="PF01638">
    <property type="entry name" value="HxlR"/>
    <property type="match status" value="1"/>
</dbReference>
<sequence>MPRQAPPPVCPVDALLRLLMGSWTSYILWHLRRDGPMRFGALLRAVPGLSAKVLTQRLRLLEERGIVFRDHVPSIPPAVSYGLTEQGQELGGVFDALEAVSSRWLARARGANEQAQAPPTARRKQANARAARTP</sequence>
<evidence type="ECO:0000256" key="4">
    <source>
        <dbReference type="SAM" id="MobiDB-lite"/>
    </source>
</evidence>
<dbReference type="PROSITE" id="PS51118">
    <property type="entry name" value="HTH_HXLR"/>
    <property type="match status" value="1"/>
</dbReference>
<keyword evidence="7" id="KW-1185">Reference proteome</keyword>
<dbReference type="GO" id="GO:0003677">
    <property type="term" value="F:DNA binding"/>
    <property type="evidence" value="ECO:0007669"/>
    <property type="project" value="UniProtKB-KW"/>
</dbReference>
<evidence type="ECO:0000256" key="1">
    <source>
        <dbReference type="ARBA" id="ARBA00023015"/>
    </source>
</evidence>
<dbReference type="Proteomes" id="UP000280834">
    <property type="component" value="Unassembled WGS sequence"/>
</dbReference>
<keyword evidence="1" id="KW-0805">Transcription regulation</keyword>
<organism evidence="8">
    <name type="scientific">Brugia timori</name>
    <dbReference type="NCBI Taxonomy" id="42155"/>
    <lineage>
        <taxon>Eukaryota</taxon>
        <taxon>Metazoa</taxon>
        <taxon>Ecdysozoa</taxon>
        <taxon>Nematoda</taxon>
        <taxon>Chromadorea</taxon>
        <taxon>Rhabditida</taxon>
        <taxon>Spirurina</taxon>
        <taxon>Spiruromorpha</taxon>
        <taxon>Filarioidea</taxon>
        <taxon>Onchocercidae</taxon>
        <taxon>Brugia</taxon>
    </lineage>
</organism>
<protein>
    <submittedName>
        <fullName evidence="8">HTH hxlR-type domain-containing protein</fullName>
    </submittedName>
</protein>
<evidence type="ECO:0000313" key="8">
    <source>
        <dbReference type="WBParaSite" id="BTMF_0001734301-mRNA-1"/>
    </source>
</evidence>
<name>A0A0R3RBC4_9BILA</name>
<keyword evidence="3" id="KW-0804">Transcription</keyword>
<proteinExistence type="predicted"/>
<dbReference type="InterPro" id="IPR002577">
    <property type="entry name" value="HTH_HxlR"/>
</dbReference>
<dbReference type="PANTHER" id="PTHR33204">
    <property type="entry name" value="TRANSCRIPTIONAL REGULATOR, MARR FAMILY"/>
    <property type="match status" value="1"/>
</dbReference>
<feature type="region of interest" description="Disordered" evidence="4">
    <location>
        <begin position="109"/>
        <end position="134"/>
    </location>
</feature>
<dbReference type="PANTHER" id="PTHR33204:SF37">
    <property type="entry name" value="HTH-TYPE TRANSCRIPTIONAL REGULATOR YODB"/>
    <property type="match status" value="1"/>
</dbReference>
<evidence type="ECO:0000313" key="7">
    <source>
        <dbReference type="Proteomes" id="UP000280834"/>
    </source>
</evidence>
<dbReference type="AlphaFoldDB" id="A0A0R3RBC4"/>
<evidence type="ECO:0000313" key="6">
    <source>
        <dbReference type="EMBL" id="VDO53504.1"/>
    </source>
</evidence>
<dbReference type="SUPFAM" id="SSF46785">
    <property type="entry name" value="Winged helix' DNA-binding domain"/>
    <property type="match status" value="1"/>
</dbReference>
<dbReference type="InterPro" id="IPR036390">
    <property type="entry name" value="WH_DNA-bd_sf"/>
</dbReference>
<evidence type="ECO:0000256" key="3">
    <source>
        <dbReference type="ARBA" id="ARBA00023163"/>
    </source>
</evidence>
<reference evidence="6 7" key="2">
    <citation type="submission" date="2018-11" db="EMBL/GenBank/DDBJ databases">
        <authorList>
            <consortium name="Pathogen Informatics"/>
        </authorList>
    </citation>
    <scope>NUCLEOTIDE SEQUENCE [LARGE SCALE GENOMIC DNA]</scope>
</reference>
<dbReference type="Gene3D" id="1.10.10.10">
    <property type="entry name" value="Winged helix-like DNA-binding domain superfamily/Winged helix DNA-binding domain"/>
    <property type="match status" value="1"/>
</dbReference>
<evidence type="ECO:0000259" key="5">
    <source>
        <dbReference type="PROSITE" id="PS51118"/>
    </source>
</evidence>
<evidence type="ECO:0000256" key="2">
    <source>
        <dbReference type="ARBA" id="ARBA00023125"/>
    </source>
</evidence>
<reference evidence="8" key="1">
    <citation type="submission" date="2017-02" db="UniProtKB">
        <authorList>
            <consortium name="WormBaseParasite"/>
        </authorList>
    </citation>
    <scope>IDENTIFICATION</scope>
</reference>
<dbReference type="EMBL" id="UZAG01022389">
    <property type="protein sequence ID" value="VDO53504.1"/>
    <property type="molecule type" value="Genomic_DNA"/>
</dbReference>
<feature type="domain" description="HTH hxlR-type" evidence="5">
    <location>
        <begin position="10"/>
        <end position="109"/>
    </location>
</feature>
<dbReference type="WBParaSite" id="BTMF_0001734301-mRNA-1">
    <property type="protein sequence ID" value="BTMF_0001734301-mRNA-1"/>
    <property type="gene ID" value="BTMF_0001734301"/>
</dbReference>
<gene>
    <name evidence="6" type="ORF">BTMF_LOCUS15310</name>
</gene>